<gene>
    <name evidence="2" type="ORF">SAMN04489716_7859</name>
</gene>
<dbReference type="PROSITE" id="PS51257">
    <property type="entry name" value="PROKAR_LIPOPROTEIN"/>
    <property type="match status" value="1"/>
</dbReference>
<reference evidence="2 3" key="1">
    <citation type="submission" date="2016-10" db="EMBL/GenBank/DDBJ databases">
        <authorList>
            <person name="de Groot N.N."/>
        </authorList>
    </citation>
    <scope>NUCLEOTIDE SEQUENCE [LARGE SCALE GENOMIC DNA]</scope>
    <source>
        <strain evidence="2 3">DSM 43941</strain>
    </source>
</reference>
<dbReference type="RefSeq" id="WP_092553041.1">
    <property type="nucleotide sequence ID" value="NZ_BOMJ01000056.1"/>
</dbReference>
<dbReference type="OrthoDB" id="9879898at2"/>
<evidence type="ECO:0008006" key="4">
    <source>
        <dbReference type="Google" id="ProtNLM"/>
    </source>
</evidence>
<evidence type="ECO:0000313" key="2">
    <source>
        <dbReference type="EMBL" id="SDT77189.1"/>
    </source>
</evidence>
<feature type="signal peptide" evidence="1">
    <location>
        <begin position="1"/>
        <end position="29"/>
    </location>
</feature>
<sequence>MKKKILSYVGAAVIASTGVAVATASPAFAAGGCSAASNPTVQVCVNHGDDGNSTRGDFYINRTPDSSVYYYRSSFIVNNAERNLGGYVRITSTGRKCCTYIGLATLPISTKTVKTRVRIYTSTKALHMTVDSPAISVRN</sequence>
<proteinExistence type="predicted"/>
<dbReference type="EMBL" id="LT629758">
    <property type="protein sequence ID" value="SDT77189.1"/>
    <property type="molecule type" value="Genomic_DNA"/>
</dbReference>
<feature type="chain" id="PRO_5009271804" description="Peptidase inhibitor family I36" evidence="1">
    <location>
        <begin position="30"/>
        <end position="139"/>
    </location>
</feature>
<name>A0A1H2D3Q8_9ACTN</name>
<protein>
    <recommendedName>
        <fullName evidence="4">Peptidase inhibitor family I36</fullName>
    </recommendedName>
</protein>
<dbReference type="AlphaFoldDB" id="A0A1H2D3Q8"/>
<keyword evidence="3" id="KW-1185">Reference proteome</keyword>
<organism evidence="2 3">
    <name type="scientific">Actinoplanes derwentensis</name>
    <dbReference type="NCBI Taxonomy" id="113562"/>
    <lineage>
        <taxon>Bacteria</taxon>
        <taxon>Bacillati</taxon>
        <taxon>Actinomycetota</taxon>
        <taxon>Actinomycetes</taxon>
        <taxon>Micromonosporales</taxon>
        <taxon>Micromonosporaceae</taxon>
        <taxon>Actinoplanes</taxon>
    </lineage>
</organism>
<evidence type="ECO:0000313" key="3">
    <source>
        <dbReference type="Proteomes" id="UP000198688"/>
    </source>
</evidence>
<accession>A0A1H2D3Q8</accession>
<evidence type="ECO:0000256" key="1">
    <source>
        <dbReference type="SAM" id="SignalP"/>
    </source>
</evidence>
<dbReference type="Proteomes" id="UP000198688">
    <property type="component" value="Chromosome I"/>
</dbReference>
<keyword evidence="1" id="KW-0732">Signal</keyword>